<evidence type="ECO:0000313" key="1">
    <source>
        <dbReference type="EMBL" id="CAD9975791.1"/>
    </source>
</evidence>
<name>A0A7S2YGV5_9STRA</name>
<organism evidence="1">
    <name type="scientific">Entomoneis paludosa</name>
    <dbReference type="NCBI Taxonomy" id="265537"/>
    <lineage>
        <taxon>Eukaryota</taxon>
        <taxon>Sar</taxon>
        <taxon>Stramenopiles</taxon>
        <taxon>Ochrophyta</taxon>
        <taxon>Bacillariophyta</taxon>
        <taxon>Bacillariophyceae</taxon>
        <taxon>Bacillariophycidae</taxon>
        <taxon>Entomoneidaceae</taxon>
        <taxon>Entomoneis</taxon>
    </lineage>
</organism>
<dbReference type="AlphaFoldDB" id="A0A7S2YGV5"/>
<dbReference type="EMBL" id="HBHT01024473">
    <property type="protein sequence ID" value="CAD9975791.1"/>
    <property type="molecule type" value="Transcribed_RNA"/>
</dbReference>
<reference evidence="1" key="1">
    <citation type="submission" date="2021-01" db="EMBL/GenBank/DDBJ databases">
        <authorList>
            <person name="Corre E."/>
            <person name="Pelletier E."/>
            <person name="Niang G."/>
            <person name="Scheremetjew M."/>
            <person name="Finn R."/>
            <person name="Kale V."/>
            <person name="Holt S."/>
            <person name="Cochrane G."/>
            <person name="Meng A."/>
            <person name="Brown T."/>
            <person name="Cohen L."/>
        </authorList>
    </citation>
    <scope>NUCLEOTIDE SEQUENCE</scope>
    <source>
        <strain evidence="1">CCMP125</strain>
    </source>
</reference>
<accession>A0A7S2YGV5</accession>
<proteinExistence type="predicted"/>
<protein>
    <submittedName>
        <fullName evidence="1">Uncharacterized protein</fullName>
    </submittedName>
</protein>
<gene>
    <name evidence="1" type="ORF">APAL1065_LOCUS16440</name>
</gene>
<sequence length="102" mass="12124">MNHIVTRPFERKMLANEIRWRRMHHWVEKMRPNCISKPEKECFRVRRAMSSETICGKEPSNRVSIGRSFRPMVSSCHGGPSQFFLYLLLLSPFFLILDISNR</sequence>